<organism evidence="1 2">
    <name type="scientific">Rickettsiella grylli</name>
    <dbReference type="NCBI Taxonomy" id="59196"/>
    <lineage>
        <taxon>Bacteria</taxon>
        <taxon>Pseudomonadati</taxon>
        <taxon>Pseudomonadota</taxon>
        <taxon>Gammaproteobacteria</taxon>
        <taxon>Legionellales</taxon>
        <taxon>Coxiellaceae</taxon>
        <taxon>Rickettsiella</taxon>
    </lineage>
</organism>
<reference evidence="1" key="2">
    <citation type="submission" date="2007-10" db="EMBL/GenBank/DDBJ databases">
        <authorList>
            <person name="Myers G.S."/>
        </authorList>
    </citation>
    <scope>NUCLEOTIDE SEQUENCE [LARGE SCALE GENOMIC DNA]</scope>
</reference>
<dbReference type="AlphaFoldDB" id="A8PKA1"/>
<dbReference type="OrthoDB" id="6657668at2"/>
<sequence>MIVKCNKIISPVTKEDLGDKSLWLVKGNKYVILALDWSSKDGIEAYIQTEHYKEPRFISLNGFEFISQMIPSSWAIKIQELGDEKIITMLPASWSHDGFFEDVENQELKAIELFNKEVEQIYREESII</sequence>
<proteinExistence type="predicted"/>
<dbReference type="RefSeq" id="WP_006035277.1">
    <property type="nucleotide sequence ID" value="NZ_AAQJ02000001.1"/>
</dbReference>
<accession>A8PKA1</accession>
<evidence type="ECO:0000313" key="1">
    <source>
        <dbReference type="EMBL" id="EDP46294.1"/>
    </source>
</evidence>
<evidence type="ECO:0000313" key="2">
    <source>
        <dbReference type="Proteomes" id="UP000054075"/>
    </source>
</evidence>
<dbReference type="EMBL" id="AAQJ02000001">
    <property type="protein sequence ID" value="EDP46294.1"/>
    <property type="molecule type" value="Genomic_DNA"/>
</dbReference>
<dbReference type="Proteomes" id="UP000054075">
    <property type="component" value="Unassembled WGS sequence"/>
</dbReference>
<dbReference type="STRING" id="59196.RICGR_0282"/>
<name>A8PKA1_9COXI</name>
<gene>
    <name evidence="1" type="ORF">RICGR_0282</name>
</gene>
<protein>
    <submittedName>
        <fullName evidence="1">Uncharacterized protein</fullName>
    </submittedName>
</protein>
<reference evidence="1" key="1">
    <citation type="submission" date="2006-04" db="EMBL/GenBank/DDBJ databases">
        <authorList>
            <person name="Seshadri R."/>
            <person name="Federici B.A."/>
        </authorList>
    </citation>
    <scope>NUCLEOTIDE SEQUENCE [LARGE SCALE GENOMIC DNA]</scope>
</reference>
<keyword evidence="2" id="KW-1185">Reference proteome</keyword>
<comment type="caution">
    <text evidence="1">The sequence shown here is derived from an EMBL/GenBank/DDBJ whole genome shotgun (WGS) entry which is preliminary data.</text>
</comment>